<reference evidence="1" key="1">
    <citation type="submission" date="2014-11" db="EMBL/GenBank/DDBJ databases">
        <authorList>
            <person name="Amaro Gonzalez C."/>
        </authorList>
    </citation>
    <scope>NUCLEOTIDE SEQUENCE</scope>
</reference>
<dbReference type="AlphaFoldDB" id="A0A0E9TCJ9"/>
<proteinExistence type="predicted"/>
<protein>
    <submittedName>
        <fullName evidence="1">Uncharacterized protein</fullName>
    </submittedName>
</protein>
<reference evidence="1" key="2">
    <citation type="journal article" date="2015" name="Fish Shellfish Immunol.">
        <title>Early steps in the European eel (Anguilla anguilla)-Vibrio vulnificus interaction in the gills: Role of the RtxA13 toxin.</title>
        <authorList>
            <person name="Callol A."/>
            <person name="Pajuelo D."/>
            <person name="Ebbesson L."/>
            <person name="Teles M."/>
            <person name="MacKenzie S."/>
            <person name="Amaro C."/>
        </authorList>
    </citation>
    <scope>NUCLEOTIDE SEQUENCE</scope>
</reference>
<evidence type="ECO:0000313" key="1">
    <source>
        <dbReference type="EMBL" id="JAH51306.1"/>
    </source>
</evidence>
<sequence>MILYLFQKCILQWQLYVGLRDYFPTVMTII</sequence>
<name>A0A0E9TCJ9_ANGAN</name>
<accession>A0A0E9TCJ9</accession>
<dbReference type="EMBL" id="GBXM01057271">
    <property type="protein sequence ID" value="JAH51306.1"/>
    <property type="molecule type" value="Transcribed_RNA"/>
</dbReference>
<organism evidence="1">
    <name type="scientific">Anguilla anguilla</name>
    <name type="common">European freshwater eel</name>
    <name type="synonym">Muraena anguilla</name>
    <dbReference type="NCBI Taxonomy" id="7936"/>
    <lineage>
        <taxon>Eukaryota</taxon>
        <taxon>Metazoa</taxon>
        <taxon>Chordata</taxon>
        <taxon>Craniata</taxon>
        <taxon>Vertebrata</taxon>
        <taxon>Euteleostomi</taxon>
        <taxon>Actinopterygii</taxon>
        <taxon>Neopterygii</taxon>
        <taxon>Teleostei</taxon>
        <taxon>Anguilliformes</taxon>
        <taxon>Anguillidae</taxon>
        <taxon>Anguilla</taxon>
    </lineage>
</organism>